<organism evidence="3 4">
    <name type="scientific">Metallosphaera hakonensis JCM 8857 = DSM 7519</name>
    <dbReference type="NCBI Taxonomy" id="1293036"/>
    <lineage>
        <taxon>Archaea</taxon>
        <taxon>Thermoproteota</taxon>
        <taxon>Thermoprotei</taxon>
        <taxon>Sulfolobales</taxon>
        <taxon>Sulfolobaceae</taxon>
        <taxon>Metallosphaera</taxon>
    </lineage>
</organism>
<dbReference type="KEGG" id="mhk:DFR87_05710"/>
<sequence>MDMKVVILGAGGHGVSLAYHLVKKGFKNVTIIEKTRINYGSSGRNAGRFRYHFYTKENVEFAKEAIPYLLRMCRELPLNPVCMKTGYLWILEDERALEAMKRNDSLWKSLGVGGKFMDCSEFDYLKSDGQCYLAPQDGSFHHDYLTFGLYEEIKGQVTMITGEADKLLFSGGKVRGVRVKENVIDADAVVVTLGAWSGKFMAQNGIRLPIEPEKKEIFITEDLKYRVKPLVITSKVYFSHTLKGEILGGVEDKRERGFLDFDVSYERLSIFLKDVRRLVKGAEGIRVLRGWGGYYEMTPDHSHVMGFSSTWPEGLYVDAGYSGHGMMFSPYSGKLMADLIADGVKSRFIDVFGPERFEKNRLVDERMVI</sequence>
<dbReference type="STRING" id="1293036.GCA_001315825_00991"/>
<keyword evidence="4" id="KW-1185">Reference proteome</keyword>
<dbReference type="Proteomes" id="UP000247586">
    <property type="component" value="Chromosome"/>
</dbReference>
<dbReference type="Pfam" id="PF01266">
    <property type="entry name" value="DAO"/>
    <property type="match status" value="1"/>
</dbReference>
<dbReference type="InterPro" id="IPR036188">
    <property type="entry name" value="FAD/NAD-bd_sf"/>
</dbReference>
<reference evidence="4" key="2">
    <citation type="submission" date="2020-03" db="EMBL/GenBank/DDBJ databases">
        <title>Complete Genome Sequences of Extremely Thermoacidophilic, Metal-Mobilizing Type-Strain Members of the Archaeal Family Sulfolobaceae: Acidianus brierleyi DSM-1651T, Acidianus sulfidivorans DSM-18786T, Metallosphaera hakonensis DSM-7519T, and Metallosphaera prunae DSM-10039T.</title>
        <authorList>
            <person name="Counts J.A."/>
            <person name="Kelly R.M."/>
        </authorList>
    </citation>
    <scope>NUCLEOTIDE SEQUENCE [LARGE SCALE GENOMIC DNA]</scope>
    <source>
        <strain evidence="4">HO1-1</strain>
    </source>
</reference>
<dbReference type="OrthoDB" id="168391at2157"/>
<proteinExistence type="predicted"/>
<reference evidence="4" key="3">
    <citation type="submission" date="2020-03" db="EMBL/GenBank/DDBJ databases">
        <title>Sequencing and Assembly of Multiple Reported Metal-Biooxidizing Members of the Extremely Thermoacidophilic Archaeal Family Sulfolobaceae.</title>
        <authorList>
            <person name="Counts J.A."/>
            <person name="Kelly R.M."/>
        </authorList>
    </citation>
    <scope>NUCLEOTIDE SEQUENCE [LARGE SCALE GENOMIC DNA]</scope>
    <source>
        <strain evidence="4">HO1-1</strain>
    </source>
</reference>
<keyword evidence="1" id="KW-0560">Oxidoreductase</keyword>
<dbReference type="PANTHER" id="PTHR13847">
    <property type="entry name" value="SARCOSINE DEHYDROGENASE-RELATED"/>
    <property type="match status" value="1"/>
</dbReference>
<dbReference type="SUPFAM" id="SSF51905">
    <property type="entry name" value="FAD/NAD(P)-binding domain"/>
    <property type="match status" value="1"/>
</dbReference>
<feature type="domain" description="FAD dependent oxidoreductase" evidence="2">
    <location>
        <begin position="4"/>
        <end position="339"/>
    </location>
</feature>
<gene>
    <name evidence="3" type="ORF">DFR87_05710</name>
</gene>
<evidence type="ECO:0000313" key="3">
    <source>
        <dbReference type="EMBL" id="AWR99280.1"/>
    </source>
</evidence>
<evidence type="ECO:0000259" key="2">
    <source>
        <dbReference type="Pfam" id="PF01266"/>
    </source>
</evidence>
<dbReference type="Gene3D" id="3.50.50.60">
    <property type="entry name" value="FAD/NAD(P)-binding domain"/>
    <property type="match status" value="1"/>
</dbReference>
<evidence type="ECO:0000313" key="4">
    <source>
        <dbReference type="Proteomes" id="UP000247586"/>
    </source>
</evidence>
<name>A0A2U9IT98_9CREN</name>
<dbReference type="GeneID" id="36834818"/>
<accession>A0A2U9IT98</accession>
<dbReference type="EMBL" id="CP029287">
    <property type="protein sequence ID" value="AWR99280.1"/>
    <property type="molecule type" value="Genomic_DNA"/>
</dbReference>
<dbReference type="RefSeq" id="WP_110369096.1">
    <property type="nucleotide sequence ID" value="NZ_CP029287.2"/>
</dbReference>
<reference evidence="3 4" key="1">
    <citation type="submission" date="2018-05" db="EMBL/GenBank/DDBJ databases">
        <title>Complete Genome Sequences of Extremely Thermoacidophilic, Metal-Mobilizing Type-Strain Members of the Archaeal Family Sulfolobaceae: Acidianus brierleyi DSM-1651T, Acidianus sulfidivorans DSM-18786T, Metallosphaera hakonensis DSM-7519T, and Metallosphaera prunae DSM-10039T.</title>
        <authorList>
            <person name="Counts J.A."/>
            <person name="Kelly R.M."/>
        </authorList>
    </citation>
    <scope>NUCLEOTIDE SEQUENCE [LARGE SCALE GENOMIC DNA]</scope>
    <source>
        <strain evidence="3 4">HO1-1</strain>
    </source>
</reference>
<dbReference type="GO" id="GO:0005737">
    <property type="term" value="C:cytoplasm"/>
    <property type="evidence" value="ECO:0007669"/>
    <property type="project" value="TreeGrafter"/>
</dbReference>
<dbReference type="Gene3D" id="3.30.9.10">
    <property type="entry name" value="D-Amino Acid Oxidase, subunit A, domain 2"/>
    <property type="match status" value="1"/>
</dbReference>
<protein>
    <submittedName>
        <fullName evidence="3">FAD-dependent oxidoreductase</fullName>
    </submittedName>
</protein>
<dbReference type="GO" id="GO:0016491">
    <property type="term" value="F:oxidoreductase activity"/>
    <property type="evidence" value="ECO:0007669"/>
    <property type="project" value="UniProtKB-KW"/>
</dbReference>
<dbReference type="InterPro" id="IPR006076">
    <property type="entry name" value="FAD-dep_OxRdtase"/>
</dbReference>
<dbReference type="AlphaFoldDB" id="A0A2U9IT98"/>
<evidence type="ECO:0000256" key="1">
    <source>
        <dbReference type="ARBA" id="ARBA00023002"/>
    </source>
</evidence>
<dbReference type="PANTHER" id="PTHR13847:SF287">
    <property type="entry name" value="FAD-DEPENDENT OXIDOREDUCTASE DOMAIN-CONTAINING PROTEIN 1"/>
    <property type="match status" value="1"/>
</dbReference>